<feature type="domain" description="ABC transporter" evidence="9">
    <location>
        <begin position="1214"/>
        <end position="1485"/>
    </location>
</feature>
<dbReference type="GO" id="GO:0016020">
    <property type="term" value="C:membrane"/>
    <property type="evidence" value="ECO:0007669"/>
    <property type="project" value="UniProtKB-SubCell"/>
</dbReference>
<sequence>MDFSECDGDATFGPSVLGCRDDFDFTITFEKAILSILPAALFIVFSLLRAAYLIRRPSIVQNATLKISKLIVALAYTALQLSLLVLSANYTWLRSLSVASASLTFVAGLCTVALSVLEQMRAPRPSMLLTGYLLLTLLLDIAQTRTVWLATSDQGRDYLPQVWTVSTVLKAALLLLEAQSKARWISWNAEKHSPEELTGLFGLGAFFWLNQLFFAGYKRVLQVGDLFPLDQSMATEALQQRFLESTSSSDSNERKSSKRKNGTDLAKALLQTLRTPILLPVGPRLALLTFKFCQPFLMRTLLDFLQRQEDKESKNLGLGLIAATVLIYLGIASSTSFYWYFHERALCMSRGCLVSAIYKKTTESRLSAASDAAAITLMSSDVERIRLGFLNLHEFWANMIEVALASWLLERQLGTAFAAPLVVVICCIVAGAYTNRFTGQRQMAWMRKIQKRVGLTASIVAHMKHLKISGLARPVERLIQQMRVEELETASKFRIIYVLVVTFGYVPTALCPVMTFAFTSRILDVSTIFTSMSYILLLADPLGYLFQNTPNLIAAFACLDRIQTFLDLEPWNDYRIETALRSGKPDLENCSKADNIEDTSDYLIDIRHGQFGWAPDKPVLSCINLCLLRGSLTMIVGPIGSGKSTLCHAILGETPFFDGTIVAASGVLSRKVGYCDQSPYLTNTTIRKNIIGASHFDAQRYQEVVIAAALDQDLSDLPLGDLTQIGSDGVALSGGQRQRVSMARALYLDTDFFIIDDILSGLDAETADRVFRNIFGVDGYLKRRNATVLLCTHNIKYMPFADHVVALNANGTIMEQGNPRDIMSKQSYIHDLETQYNSGYQDREPFNQQLKRNDHLSDIPAASTGAPASIEMEGQNRMNGDPTVYRYYFSTLGTRSFIAFIVFGLGWGFFYNWGNVWLKFWSEDVSSTHPRRSNSFYIGLYALFQTTYVLSMFFVFLICFTSMIQLSGSKLHQAALRTMIGAPLTFFGTTDTGLVTNMFSQDMTLIDHELPIAVTNLALDICNALGMAAVIASSSPYLAITYPFLFVVLYGIQKFYLRTSRQLRLLDLEAKSPLYTNFLDTMKGLATFRAFGWTQEGIHINTHLLDTSQRPTYLLAIVQRWLLFSLQCVVTVLAVAVVAMSTQLRSNTALTGASLVTLMTFGDILNYIIRWFTQLETSIGAVSRLKNFSEKVRPETTEIEDQTPSNDWPLSGSIEINDISASYAATRSTPKNGEQEEVGWSSANLAIRNMTLSIRPGEKVAICGRSGSGKSSTIMLLLKLLNPLPSCSGSIVIDGLPLHNIDRATLRERIIAIPQQAVFLPDGSTVMENMDPHKASNEGECRTVLELVGLWGLFSQRGGLAQSLLPSELSQGQKQLFNLARAVLRHRIRLRGLAESPGPTREKTVGGILLLDEVSSSVDQDTDRSIQQVIMGEFQDYTIVMVSHRLEMVMNFDTVVIMDQGTVVETGAPRTLAVMDESRFGQLWRIGGRAQR</sequence>
<feature type="transmembrane region" description="Helical" evidence="8">
    <location>
        <begin position="525"/>
        <end position="546"/>
    </location>
</feature>
<evidence type="ECO:0000256" key="8">
    <source>
        <dbReference type="SAM" id="Phobius"/>
    </source>
</evidence>
<dbReference type="PROSITE" id="PS50929">
    <property type="entry name" value="ABC_TM1F"/>
    <property type="match status" value="2"/>
</dbReference>
<feature type="transmembrane region" description="Helical" evidence="8">
    <location>
        <begin position="413"/>
        <end position="433"/>
    </location>
</feature>
<dbReference type="GO" id="GO:0005524">
    <property type="term" value="F:ATP binding"/>
    <property type="evidence" value="ECO:0007669"/>
    <property type="project" value="UniProtKB-KW"/>
</dbReference>
<dbReference type="EMBL" id="JAFIMR010000051">
    <property type="protein sequence ID" value="KAI1855105.1"/>
    <property type="molecule type" value="Genomic_DNA"/>
</dbReference>
<evidence type="ECO:0000256" key="4">
    <source>
        <dbReference type="ARBA" id="ARBA00022741"/>
    </source>
</evidence>
<feature type="transmembrane region" description="Helical" evidence="8">
    <location>
        <begin position="1121"/>
        <end position="1142"/>
    </location>
</feature>
<dbReference type="Proteomes" id="UP000829685">
    <property type="component" value="Unassembled WGS sequence"/>
</dbReference>
<dbReference type="GO" id="GO:0140359">
    <property type="term" value="F:ABC-type transporter activity"/>
    <property type="evidence" value="ECO:0007669"/>
    <property type="project" value="InterPro"/>
</dbReference>
<dbReference type="InterPro" id="IPR017871">
    <property type="entry name" value="ABC_transporter-like_CS"/>
</dbReference>
<feature type="transmembrane region" description="Helical" evidence="8">
    <location>
        <begin position="495"/>
        <end position="519"/>
    </location>
</feature>
<dbReference type="Pfam" id="PF00005">
    <property type="entry name" value="ABC_tran"/>
    <property type="match status" value="2"/>
</dbReference>
<dbReference type="InterPro" id="IPR056227">
    <property type="entry name" value="TMD0_ABC"/>
</dbReference>
<feature type="domain" description="ABC transporter" evidence="9">
    <location>
        <begin position="601"/>
        <end position="835"/>
    </location>
</feature>
<dbReference type="Pfam" id="PF24357">
    <property type="entry name" value="TMD0_ABC"/>
    <property type="match status" value="1"/>
</dbReference>
<dbReference type="PROSITE" id="PS50893">
    <property type="entry name" value="ABC_TRANSPORTER_2"/>
    <property type="match status" value="2"/>
</dbReference>
<evidence type="ECO:0000313" key="11">
    <source>
        <dbReference type="EMBL" id="KAI1855105.1"/>
    </source>
</evidence>
<evidence type="ECO:0000256" key="3">
    <source>
        <dbReference type="ARBA" id="ARBA00022692"/>
    </source>
</evidence>
<keyword evidence="4" id="KW-0547">Nucleotide-binding</keyword>
<keyword evidence="3 8" id="KW-0812">Transmembrane</keyword>
<keyword evidence="2" id="KW-0813">Transport</keyword>
<keyword evidence="5" id="KW-0067">ATP-binding</keyword>
<keyword evidence="6 8" id="KW-1133">Transmembrane helix</keyword>
<dbReference type="CDD" id="cd18580">
    <property type="entry name" value="ABC_6TM_ABCC_D2"/>
    <property type="match status" value="1"/>
</dbReference>
<dbReference type="SUPFAM" id="SSF90123">
    <property type="entry name" value="ABC transporter transmembrane region"/>
    <property type="match status" value="2"/>
</dbReference>
<dbReference type="InterPro" id="IPR044726">
    <property type="entry name" value="ABCC_6TM_D2"/>
</dbReference>
<keyword evidence="12" id="KW-1185">Reference proteome</keyword>
<name>A0A9Q0AGW1_9PEZI</name>
<comment type="caution">
    <text evidence="11">The sequence shown here is derived from an EMBL/GenBank/DDBJ whole genome shotgun (WGS) entry which is preliminary data.</text>
</comment>
<feature type="transmembrane region" description="Helical" evidence="8">
    <location>
        <begin position="318"/>
        <end position="341"/>
    </location>
</feature>
<dbReference type="InterPro" id="IPR044746">
    <property type="entry name" value="ABCC_6TM_D1"/>
</dbReference>
<feature type="transmembrane region" description="Helical" evidence="8">
    <location>
        <begin position="938"/>
        <end position="960"/>
    </location>
</feature>
<evidence type="ECO:0000259" key="9">
    <source>
        <dbReference type="PROSITE" id="PS50893"/>
    </source>
</evidence>
<dbReference type="FunFam" id="1.20.1560.10:FF:000055">
    <property type="entry name" value="ABC multidrug transporter (Eurofung)"/>
    <property type="match status" value="1"/>
</dbReference>
<gene>
    <name evidence="11" type="ORF">JX265_012293</name>
</gene>
<dbReference type="PROSITE" id="PS00211">
    <property type="entry name" value="ABC_TRANSPORTER_1"/>
    <property type="match status" value="2"/>
</dbReference>
<dbReference type="SMART" id="SM00382">
    <property type="entry name" value="AAA"/>
    <property type="match status" value="2"/>
</dbReference>
<dbReference type="CDD" id="cd03250">
    <property type="entry name" value="ABCC_MRP_domain1"/>
    <property type="match status" value="1"/>
</dbReference>
<feature type="transmembrane region" description="Helical" evidence="8">
    <location>
        <begin position="73"/>
        <end position="92"/>
    </location>
</feature>
<proteinExistence type="predicted"/>
<evidence type="ECO:0000256" key="2">
    <source>
        <dbReference type="ARBA" id="ARBA00022448"/>
    </source>
</evidence>
<organism evidence="11 12">
    <name type="scientific">Neoarthrinium moseri</name>
    <dbReference type="NCBI Taxonomy" id="1658444"/>
    <lineage>
        <taxon>Eukaryota</taxon>
        <taxon>Fungi</taxon>
        <taxon>Dikarya</taxon>
        <taxon>Ascomycota</taxon>
        <taxon>Pezizomycotina</taxon>
        <taxon>Sordariomycetes</taxon>
        <taxon>Xylariomycetidae</taxon>
        <taxon>Amphisphaeriales</taxon>
        <taxon>Apiosporaceae</taxon>
        <taxon>Neoarthrinium</taxon>
    </lineage>
</organism>
<evidence type="ECO:0000256" key="7">
    <source>
        <dbReference type="ARBA" id="ARBA00023136"/>
    </source>
</evidence>
<dbReference type="InterPro" id="IPR003439">
    <property type="entry name" value="ABC_transporter-like_ATP-bd"/>
</dbReference>
<protein>
    <recommendedName>
        <fullName evidence="13">ABC transporter</fullName>
    </recommendedName>
</protein>
<feature type="transmembrane region" description="Helical" evidence="8">
    <location>
        <begin position="896"/>
        <end position="918"/>
    </location>
</feature>
<dbReference type="InterPro" id="IPR011527">
    <property type="entry name" value="ABC1_TM_dom"/>
</dbReference>
<feature type="transmembrane region" description="Helical" evidence="8">
    <location>
        <begin position="1037"/>
        <end position="1057"/>
    </location>
</feature>
<evidence type="ECO:0008006" key="13">
    <source>
        <dbReference type="Google" id="ProtNLM"/>
    </source>
</evidence>
<evidence type="ECO:0000259" key="10">
    <source>
        <dbReference type="PROSITE" id="PS50929"/>
    </source>
</evidence>
<feature type="transmembrane region" description="Helical" evidence="8">
    <location>
        <begin position="98"/>
        <end position="117"/>
    </location>
</feature>
<evidence type="ECO:0000256" key="6">
    <source>
        <dbReference type="ARBA" id="ARBA00022989"/>
    </source>
</evidence>
<dbReference type="PANTHER" id="PTHR24223">
    <property type="entry name" value="ATP-BINDING CASSETTE SUB-FAMILY C"/>
    <property type="match status" value="1"/>
</dbReference>
<dbReference type="FunFam" id="1.20.1560.10:FF:000066">
    <property type="entry name" value="ABC multidrug transporter (Eurofung)"/>
    <property type="match status" value="1"/>
</dbReference>
<dbReference type="SUPFAM" id="SSF52540">
    <property type="entry name" value="P-loop containing nucleoside triphosphate hydrolases"/>
    <property type="match status" value="2"/>
</dbReference>
<dbReference type="InterPro" id="IPR036640">
    <property type="entry name" value="ABC1_TM_sf"/>
</dbReference>
<dbReference type="Pfam" id="PF00664">
    <property type="entry name" value="ABC_membrane"/>
    <property type="match status" value="1"/>
</dbReference>
<dbReference type="Gene3D" id="3.40.50.300">
    <property type="entry name" value="P-loop containing nucleotide triphosphate hydrolases"/>
    <property type="match status" value="2"/>
</dbReference>
<dbReference type="PANTHER" id="PTHR24223:SF345">
    <property type="entry name" value="ABC MULTIDRUG TRANSPORTER (EUROFUNG)"/>
    <property type="match status" value="1"/>
</dbReference>
<feature type="domain" description="ABC transmembrane type-1" evidence="10">
    <location>
        <begin position="294"/>
        <end position="554"/>
    </location>
</feature>
<dbReference type="InterPro" id="IPR027417">
    <property type="entry name" value="P-loop_NTPase"/>
</dbReference>
<dbReference type="Gene3D" id="1.20.1560.10">
    <property type="entry name" value="ABC transporter type 1, transmembrane domain"/>
    <property type="match status" value="2"/>
</dbReference>
<evidence type="ECO:0000256" key="1">
    <source>
        <dbReference type="ARBA" id="ARBA00004141"/>
    </source>
</evidence>
<dbReference type="InterPro" id="IPR050173">
    <property type="entry name" value="ABC_transporter_C-like"/>
</dbReference>
<reference evidence="11" key="1">
    <citation type="submission" date="2021-03" db="EMBL/GenBank/DDBJ databases">
        <title>Revisited historic fungal species revealed as producer of novel bioactive compounds through whole genome sequencing and comparative genomics.</title>
        <authorList>
            <person name="Vignolle G.A."/>
            <person name="Hochenegger N."/>
            <person name="Mach R.L."/>
            <person name="Mach-Aigner A.R."/>
            <person name="Javad Rahimi M."/>
            <person name="Salim K.A."/>
            <person name="Chan C.M."/>
            <person name="Lim L.B.L."/>
            <person name="Cai F."/>
            <person name="Druzhinina I.S."/>
            <person name="U'Ren J.M."/>
            <person name="Derntl C."/>
        </authorList>
    </citation>
    <scope>NUCLEOTIDE SEQUENCE</scope>
    <source>
        <strain evidence="11">TUCIM 5799</strain>
    </source>
</reference>
<dbReference type="CDD" id="cd18579">
    <property type="entry name" value="ABC_6TM_ABCC_D1"/>
    <property type="match status" value="1"/>
</dbReference>
<accession>A0A9Q0AGW1</accession>
<feature type="domain" description="ABC transmembrane type-1" evidence="10">
    <location>
        <begin position="898"/>
        <end position="1175"/>
    </location>
</feature>
<evidence type="ECO:0000313" key="12">
    <source>
        <dbReference type="Proteomes" id="UP000829685"/>
    </source>
</evidence>
<dbReference type="InterPro" id="IPR003593">
    <property type="entry name" value="AAA+_ATPase"/>
</dbReference>
<feature type="transmembrane region" description="Helical" evidence="8">
    <location>
        <begin position="32"/>
        <end position="52"/>
    </location>
</feature>
<dbReference type="GO" id="GO:0016887">
    <property type="term" value="F:ATP hydrolysis activity"/>
    <property type="evidence" value="ECO:0007669"/>
    <property type="project" value="InterPro"/>
</dbReference>
<keyword evidence="7 8" id="KW-0472">Membrane</keyword>
<evidence type="ECO:0000256" key="5">
    <source>
        <dbReference type="ARBA" id="ARBA00022840"/>
    </source>
</evidence>
<comment type="subcellular location">
    <subcellularLocation>
        <location evidence="1">Membrane</location>
        <topology evidence="1">Multi-pass membrane protein</topology>
    </subcellularLocation>
</comment>